<comment type="cofactor">
    <cofactor evidence="1 8">
        <name>FAD</name>
        <dbReference type="ChEBI" id="CHEBI:57692"/>
    </cofactor>
</comment>
<keyword evidence="5" id="KW-0521">NADP</keyword>
<evidence type="ECO:0000313" key="9">
    <source>
        <dbReference type="EMBL" id="KAK9066569.1"/>
    </source>
</evidence>
<evidence type="ECO:0000256" key="5">
    <source>
        <dbReference type="ARBA" id="ARBA00022857"/>
    </source>
</evidence>
<dbReference type="AlphaFoldDB" id="A0AAP0GZC4"/>
<dbReference type="FunFam" id="3.50.50.60:FF:000147">
    <property type="entry name" value="Flavin-containing monooxygenase"/>
    <property type="match status" value="1"/>
</dbReference>
<dbReference type="Gene3D" id="3.50.50.60">
    <property type="entry name" value="FAD/NAD(P)-binding domain"/>
    <property type="match status" value="2"/>
</dbReference>
<comment type="similarity">
    <text evidence="2 8">Belongs to the FMO family.</text>
</comment>
<evidence type="ECO:0000256" key="6">
    <source>
        <dbReference type="ARBA" id="ARBA00023002"/>
    </source>
</evidence>
<name>A0AAP0GZC4_9ASTR</name>
<protein>
    <recommendedName>
        <fullName evidence="8">Flavin-containing monooxygenase</fullName>
        <ecNumber evidence="8">1.-.-.-</ecNumber>
    </recommendedName>
</protein>
<evidence type="ECO:0000256" key="1">
    <source>
        <dbReference type="ARBA" id="ARBA00001974"/>
    </source>
</evidence>
<keyword evidence="8" id="KW-0503">Monooxygenase</keyword>
<dbReference type="GO" id="GO:0050661">
    <property type="term" value="F:NADP binding"/>
    <property type="evidence" value="ECO:0007669"/>
    <property type="project" value="InterPro"/>
</dbReference>
<dbReference type="PANTHER" id="PTHR23023">
    <property type="entry name" value="DIMETHYLANILINE MONOOXYGENASE"/>
    <property type="match status" value="1"/>
</dbReference>
<keyword evidence="3 8" id="KW-0285">Flavoprotein</keyword>
<dbReference type="PRINTS" id="PR00370">
    <property type="entry name" value="FMOXYGENASE"/>
</dbReference>
<dbReference type="SUPFAM" id="SSF51905">
    <property type="entry name" value="FAD/NAD(P)-binding domain"/>
    <property type="match status" value="2"/>
</dbReference>
<dbReference type="GO" id="GO:0004499">
    <property type="term" value="F:N,N-dimethylaniline monooxygenase activity"/>
    <property type="evidence" value="ECO:0007669"/>
    <property type="project" value="InterPro"/>
</dbReference>
<comment type="function">
    <text evidence="7">Catalyzes the conversion of methylthioalkyl glucosinolates of any chain length into methylsulfinylalkyl glucosinolates.</text>
</comment>
<dbReference type="InterPro" id="IPR000960">
    <property type="entry name" value="Flavin_mOase"/>
</dbReference>
<evidence type="ECO:0000256" key="8">
    <source>
        <dbReference type="RuleBase" id="RU361177"/>
    </source>
</evidence>
<comment type="caution">
    <text evidence="9">The sequence shown here is derived from an EMBL/GenBank/DDBJ whole genome shotgun (WGS) entry which is preliminary data.</text>
</comment>
<gene>
    <name evidence="9" type="ORF">SSX86_013892</name>
</gene>
<dbReference type="Pfam" id="PF00743">
    <property type="entry name" value="FMO-like"/>
    <property type="match status" value="2"/>
</dbReference>
<sequence length="458" mass="51930">MVSVRNPPRSVCVIGAGPSGLVAARELRKEGQKVVVLEQNHEVGGQWLYDPKVEGQDPLGAGLTVHSSIYDSLRLTSPRETMGFTDFPFLIKKGRDTRRFPGHEELFLYLKDFCEWFGLREMIRFNTRVEYVGMLDYGAFGEDLKWVVKSKVKDSDEVISEVFDAVVVATGHYSHPRLPSIKGMDAWKRKQVHSHLYRVPEPFRNEVVVVVGNSMSGQDISMELVNVAKEIHISSRTLDVSEGLSKVISKHDNLYLHPTIDCLHEDGRVVFIDGSWLTADTIIYCTGYSYAFPFLDTKGAVTIDDNRVGPLYEHTFPPNLAPSLTFIGIPKKLIGFPFFESQAKWIAQLLSGKRSLPSTDEMMKSIQEFYKSREADGIPKHDTHDIGVFEYCDMYGDNVGFPHLEEWRKELCVSAFINSVMNLETYRDSYEHDEELLQVAYRSPHFTQLEAEALSGSL</sequence>
<evidence type="ECO:0000256" key="2">
    <source>
        <dbReference type="ARBA" id="ARBA00009183"/>
    </source>
</evidence>
<dbReference type="InterPro" id="IPR050346">
    <property type="entry name" value="FMO-like"/>
</dbReference>
<evidence type="ECO:0000256" key="4">
    <source>
        <dbReference type="ARBA" id="ARBA00022827"/>
    </source>
</evidence>
<dbReference type="Proteomes" id="UP001408789">
    <property type="component" value="Unassembled WGS sequence"/>
</dbReference>
<keyword evidence="4 8" id="KW-0274">FAD</keyword>
<reference evidence="9 10" key="1">
    <citation type="submission" date="2024-04" db="EMBL/GenBank/DDBJ databases">
        <title>The reference genome of an endangered Asteraceae, Deinandra increscens subsp. villosa, native to the Central Coast of California.</title>
        <authorList>
            <person name="Guilliams M."/>
            <person name="Hasenstab-Lehman K."/>
            <person name="Meyer R."/>
            <person name="Mcevoy S."/>
        </authorList>
    </citation>
    <scope>NUCLEOTIDE SEQUENCE [LARGE SCALE GENOMIC DNA]</scope>
    <source>
        <tissue evidence="9">Leaf</tissue>
    </source>
</reference>
<keyword evidence="10" id="KW-1185">Reference proteome</keyword>
<evidence type="ECO:0000256" key="7">
    <source>
        <dbReference type="ARBA" id="ARBA00058243"/>
    </source>
</evidence>
<evidence type="ECO:0000313" key="10">
    <source>
        <dbReference type="Proteomes" id="UP001408789"/>
    </source>
</evidence>
<dbReference type="InterPro" id="IPR020946">
    <property type="entry name" value="Flavin_mOase-like"/>
</dbReference>
<dbReference type="EMBL" id="JBCNJP010000015">
    <property type="protein sequence ID" value="KAK9066569.1"/>
    <property type="molecule type" value="Genomic_DNA"/>
</dbReference>
<evidence type="ECO:0000256" key="3">
    <source>
        <dbReference type="ARBA" id="ARBA00022630"/>
    </source>
</evidence>
<dbReference type="InterPro" id="IPR036188">
    <property type="entry name" value="FAD/NAD-bd_sf"/>
</dbReference>
<dbReference type="GO" id="GO:0050660">
    <property type="term" value="F:flavin adenine dinucleotide binding"/>
    <property type="evidence" value="ECO:0007669"/>
    <property type="project" value="InterPro"/>
</dbReference>
<keyword evidence="6 8" id="KW-0560">Oxidoreductase</keyword>
<proteinExistence type="inferred from homology"/>
<organism evidence="9 10">
    <name type="scientific">Deinandra increscens subsp. villosa</name>
    <dbReference type="NCBI Taxonomy" id="3103831"/>
    <lineage>
        <taxon>Eukaryota</taxon>
        <taxon>Viridiplantae</taxon>
        <taxon>Streptophyta</taxon>
        <taxon>Embryophyta</taxon>
        <taxon>Tracheophyta</taxon>
        <taxon>Spermatophyta</taxon>
        <taxon>Magnoliopsida</taxon>
        <taxon>eudicotyledons</taxon>
        <taxon>Gunneridae</taxon>
        <taxon>Pentapetalae</taxon>
        <taxon>asterids</taxon>
        <taxon>campanulids</taxon>
        <taxon>Asterales</taxon>
        <taxon>Asteraceae</taxon>
        <taxon>Asteroideae</taxon>
        <taxon>Heliantheae alliance</taxon>
        <taxon>Madieae</taxon>
        <taxon>Madiinae</taxon>
        <taxon>Deinandra</taxon>
    </lineage>
</organism>
<accession>A0AAP0GZC4</accession>
<dbReference type="EC" id="1.-.-.-" evidence="8"/>